<evidence type="ECO:0000313" key="9">
    <source>
        <dbReference type="EMBL" id="GAE26958.1"/>
    </source>
</evidence>
<evidence type="ECO:0000259" key="8">
    <source>
        <dbReference type="PROSITE" id="PS50928"/>
    </source>
</evidence>
<feature type="transmembrane region" description="Helical" evidence="7">
    <location>
        <begin position="217"/>
        <end position="237"/>
    </location>
</feature>
<dbReference type="AlphaFoldDB" id="W4Q5J8"/>
<comment type="similarity">
    <text evidence="7">Belongs to the binding-protein-dependent transport system permease family.</text>
</comment>
<evidence type="ECO:0000256" key="3">
    <source>
        <dbReference type="ARBA" id="ARBA00022475"/>
    </source>
</evidence>
<reference evidence="9" key="1">
    <citation type="journal article" date="2014" name="Genome Announc.">
        <title>Draft Genome Sequences of Three Alkaliphilic Bacillus Strains, Bacillus wakoensis JCM 9140T, Bacillus akibai JCM 9157T, and Bacillus hemicellulosilyticus JCM 9152T.</title>
        <authorList>
            <person name="Yuki M."/>
            <person name="Oshima K."/>
            <person name="Suda W."/>
            <person name="Oshida Y."/>
            <person name="Kitamura K."/>
            <person name="Iida T."/>
            <person name="Hattori M."/>
            <person name="Ohkuma M."/>
        </authorList>
    </citation>
    <scope>NUCLEOTIDE SEQUENCE [LARGE SCALE GENOMIC DNA]</scope>
    <source>
        <strain evidence="9">JCM 9140</strain>
    </source>
</reference>
<feature type="domain" description="ABC transmembrane type-1" evidence="8">
    <location>
        <begin position="57"/>
        <end position="237"/>
    </location>
</feature>
<dbReference type="CDD" id="cd06261">
    <property type="entry name" value="TM_PBP2"/>
    <property type="match status" value="1"/>
</dbReference>
<evidence type="ECO:0000256" key="5">
    <source>
        <dbReference type="ARBA" id="ARBA00022989"/>
    </source>
</evidence>
<comment type="subcellular location">
    <subcellularLocation>
        <location evidence="1 7">Cell membrane</location>
        <topology evidence="1 7">Multi-pass membrane protein</topology>
    </subcellularLocation>
</comment>
<feature type="transmembrane region" description="Helical" evidence="7">
    <location>
        <begin position="123"/>
        <end position="145"/>
    </location>
</feature>
<dbReference type="RefSeq" id="WP_235715353.1">
    <property type="nucleotide sequence ID" value="NZ_BAUT01000036.1"/>
</dbReference>
<dbReference type="GO" id="GO:0005886">
    <property type="term" value="C:plasma membrane"/>
    <property type="evidence" value="ECO:0007669"/>
    <property type="project" value="UniProtKB-SubCell"/>
</dbReference>
<keyword evidence="4 7" id="KW-0812">Transmembrane</keyword>
<name>W4Q5J8_9BACI</name>
<keyword evidence="2 7" id="KW-0813">Transport</keyword>
<evidence type="ECO:0000313" key="10">
    <source>
        <dbReference type="Proteomes" id="UP000018890"/>
    </source>
</evidence>
<organism evidence="9 10">
    <name type="scientific">Halalkalibacter wakoensis JCM 9140</name>
    <dbReference type="NCBI Taxonomy" id="1236970"/>
    <lineage>
        <taxon>Bacteria</taxon>
        <taxon>Bacillati</taxon>
        <taxon>Bacillota</taxon>
        <taxon>Bacilli</taxon>
        <taxon>Bacillales</taxon>
        <taxon>Bacillaceae</taxon>
        <taxon>Halalkalibacter</taxon>
    </lineage>
</organism>
<dbReference type="PROSITE" id="PS50928">
    <property type="entry name" value="ABC_TM1"/>
    <property type="match status" value="1"/>
</dbReference>
<dbReference type="InterPro" id="IPR000515">
    <property type="entry name" value="MetI-like"/>
</dbReference>
<accession>W4Q5J8</accession>
<dbReference type="PANTHER" id="PTHR30151">
    <property type="entry name" value="ALKANE SULFONATE ABC TRANSPORTER-RELATED, MEMBRANE SUBUNIT"/>
    <property type="match status" value="1"/>
</dbReference>
<dbReference type="STRING" id="1236970.JCM9140_3068"/>
<proteinExistence type="inferred from homology"/>
<evidence type="ECO:0000256" key="2">
    <source>
        <dbReference type="ARBA" id="ARBA00022448"/>
    </source>
</evidence>
<evidence type="ECO:0000256" key="6">
    <source>
        <dbReference type="ARBA" id="ARBA00023136"/>
    </source>
</evidence>
<keyword evidence="10" id="KW-1185">Reference proteome</keyword>
<sequence>MMKRTNIYSILLFVGILAAWEIVVRVKEISKIILPAPSAIGANLFQHFQSGYFYPHILATSIEVFGGFFVGAIFGIGLGFLVAQSKTVREILQPYIIASQAMPKLALAPLLVLWFGFGYTPKIVIVALVCFFPLFESTVTGLSHVSREKLALFHSLRATRTQTLWKLRFPTAMPYIFSGLRVAVVLSVVGAVISEFIGANKGLGALIIASQGMMDTTLMFSVFILLTLKGIILYQLVNWIEALFLKI</sequence>
<feature type="transmembrane region" description="Helical" evidence="7">
    <location>
        <begin position="64"/>
        <end position="83"/>
    </location>
</feature>
<comment type="caution">
    <text evidence="9">The sequence shown here is derived from an EMBL/GenBank/DDBJ whole genome shotgun (WGS) entry which is preliminary data.</text>
</comment>
<evidence type="ECO:0000256" key="1">
    <source>
        <dbReference type="ARBA" id="ARBA00004651"/>
    </source>
</evidence>
<gene>
    <name evidence="9" type="ORF">JCM9140_3068</name>
</gene>
<dbReference type="Proteomes" id="UP000018890">
    <property type="component" value="Unassembled WGS sequence"/>
</dbReference>
<keyword evidence="5 7" id="KW-1133">Transmembrane helix</keyword>
<feature type="transmembrane region" description="Helical" evidence="7">
    <location>
        <begin position="175"/>
        <end position="197"/>
    </location>
</feature>
<protein>
    <submittedName>
        <fullName evidence="9">Hydroxymethylpyrimidine ABC transporter</fullName>
    </submittedName>
</protein>
<evidence type="ECO:0000256" key="7">
    <source>
        <dbReference type="RuleBase" id="RU363032"/>
    </source>
</evidence>
<dbReference type="SUPFAM" id="SSF161098">
    <property type="entry name" value="MetI-like"/>
    <property type="match status" value="1"/>
</dbReference>
<keyword evidence="6 7" id="KW-0472">Membrane</keyword>
<dbReference type="Pfam" id="PF00528">
    <property type="entry name" value="BPD_transp_1"/>
    <property type="match status" value="1"/>
</dbReference>
<dbReference type="PANTHER" id="PTHR30151:SF20">
    <property type="entry name" value="ABC TRANSPORTER PERMEASE PROTEIN HI_0355-RELATED"/>
    <property type="match status" value="1"/>
</dbReference>
<dbReference type="InterPro" id="IPR035906">
    <property type="entry name" value="MetI-like_sf"/>
</dbReference>
<dbReference type="EMBL" id="BAUT01000036">
    <property type="protein sequence ID" value="GAE26958.1"/>
    <property type="molecule type" value="Genomic_DNA"/>
</dbReference>
<dbReference type="Gene3D" id="1.10.3720.10">
    <property type="entry name" value="MetI-like"/>
    <property type="match status" value="1"/>
</dbReference>
<evidence type="ECO:0000256" key="4">
    <source>
        <dbReference type="ARBA" id="ARBA00022692"/>
    </source>
</evidence>
<dbReference type="GO" id="GO:0055085">
    <property type="term" value="P:transmembrane transport"/>
    <property type="evidence" value="ECO:0007669"/>
    <property type="project" value="InterPro"/>
</dbReference>
<keyword evidence="3" id="KW-1003">Cell membrane</keyword>
<feature type="transmembrane region" description="Helical" evidence="7">
    <location>
        <begin position="95"/>
        <end position="117"/>
    </location>
</feature>